<dbReference type="Pfam" id="PF13376">
    <property type="entry name" value="OmdA"/>
    <property type="match status" value="1"/>
</dbReference>
<dbReference type="Gene3D" id="2.40.30.100">
    <property type="entry name" value="AF2212/PG0164-like"/>
    <property type="match status" value="1"/>
</dbReference>
<comment type="caution">
    <text evidence="1">The sequence shown here is derived from an EMBL/GenBank/DDBJ whole genome shotgun (WGS) entry which is preliminary data.</text>
</comment>
<sequence length="166" mass="19007">MIQHFEAEIYQTGINWCVDVPPTVTSQMKPEKGYIHISGKINGFAFRKTLVPVKNAPYRLFVNYLMMKGGATALGRVASFSIEQVEKERETVPDMHPQLEAALEQEELTAEFYALTAARKRDVIKYLYKVKAEETMRKNIRTLIAQLRNGEKNVRIPMNAYPIDPT</sequence>
<gene>
    <name evidence="1" type="ORF">C7T94_02255</name>
</gene>
<evidence type="ECO:0000313" key="2">
    <source>
        <dbReference type="Proteomes" id="UP000240912"/>
    </source>
</evidence>
<dbReference type="SUPFAM" id="SSF141694">
    <property type="entry name" value="AF2212/PG0164-like"/>
    <property type="match status" value="1"/>
</dbReference>
<dbReference type="InterPro" id="IPR015018">
    <property type="entry name" value="DUF1905"/>
</dbReference>
<proteinExistence type="predicted"/>
<evidence type="ECO:0008006" key="3">
    <source>
        <dbReference type="Google" id="ProtNLM"/>
    </source>
</evidence>
<dbReference type="EMBL" id="PYLS01000001">
    <property type="protein sequence ID" value="PST84963.1"/>
    <property type="molecule type" value="Genomic_DNA"/>
</dbReference>
<keyword evidence="2" id="KW-1185">Reference proteome</keyword>
<evidence type="ECO:0000313" key="1">
    <source>
        <dbReference type="EMBL" id="PST84963.1"/>
    </source>
</evidence>
<dbReference type="AlphaFoldDB" id="A0A2T3HRD9"/>
<name>A0A2T3HRD9_9SPHI</name>
<dbReference type="Proteomes" id="UP000240912">
    <property type="component" value="Unassembled WGS sequence"/>
</dbReference>
<dbReference type="RefSeq" id="WP_107213231.1">
    <property type="nucleotide sequence ID" value="NZ_KZ686268.1"/>
</dbReference>
<accession>A0A2T3HRD9</accession>
<reference evidence="1 2" key="1">
    <citation type="submission" date="2018-03" db="EMBL/GenBank/DDBJ databases">
        <authorList>
            <person name="Keele B.F."/>
        </authorList>
    </citation>
    <scope>NUCLEOTIDE SEQUENCE [LARGE SCALE GENOMIC DNA]</scope>
    <source>
        <strain evidence="1 2">YL28-9</strain>
    </source>
</reference>
<dbReference type="InterPro" id="IPR037079">
    <property type="entry name" value="AF2212/PG0164-like_sf"/>
</dbReference>
<organism evidence="1 2">
    <name type="scientific">Pedobacter yulinensis</name>
    <dbReference type="NCBI Taxonomy" id="2126353"/>
    <lineage>
        <taxon>Bacteria</taxon>
        <taxon>Pseudomonadati</taxon>
        <taxon>Bacteroidota</taxon>
        <taxon>Sphingobacteriia</taxon>
        <taxon>Sphingobacteriales</taxon>
        <taxon>Sphingobacteriaceae</taxon>
        <taxon>Pedobacter</taxon>
    </lineage>
</organism>
<protein>
    <recommendedName>
        <fullName evidence="3">DUF1905 domain-containing protein</fullName>
    </recommendedName>
</protein>
<dbReference type="OrthoDB" id="2243618at2"/>
<dbReference type="Pfam" id="PF08922">
    <property type="entry name" value="DUF1905"/>
    <property type="match status" value="1"/>
</dbReference>